<organism evidence="3 4">
    <name type="scientific">Wolfiporia cocos (strain MD-104)</name>
    <name type="common">Brown rot fungus</name>
    <dbReference type="NCBI Taxonomy" id="742152"/>
    <lineage>
        <taxon>Eukaryota</taxon>
        <taxon>Fungi</taxon>
        <taxon>Dikarya</taxon>
        <taxon>Basidiomycota</taxon>
        <taxon>Agaricomycotina</taxon>
        <taxon>Agaricomycetes</taxon>
        <taxon>Polyporales</taxon>
        <taxon>Phaeolaceae</taxon>
        <taxon>Wolfiporia</taxon>
    </lineage>
</organism>
<dbReference type="OMA" id="MRIYVIC"/>
<keyword evidence="1" id="KW-1133">Transmembrane helix</keyword>
<accession>A0A2H3JU04</accession>
<sequence length="100" mass="11729">ALSCYDYLLTLDREIKFIWKADLSFATVLFYSSRYPIVFNAILEILIRVAWDWQNVEVPFASLRVYAMYGRSKWLFVVVLFISLLGPIVWAVRDCLVDVL</sequence>
<proteinExistence type="predicted"/>
<dbReference type="Pfam" id="PF20151">
    <property type="entry name" value="DUF6533"/>
    <property type="match status" value="1"/>
</dbReference>
<feature type="transmembrane region" description="Helical" evidence="1">
    <location>
        <begin position="74"/>
        <end position="92"/>
    </location>
</feature>
<dbReference type="STRING" id="742152.A0A2H3JU04"/>
<keyword evidence="4" id="KW-1185">Reference proteome</keyword>
<name>A0A2H3JU04_WOLCO</name>
<gene>
    <name evidence="3" type="ORF">WOLCODRAFT_67179</name>
</gene>
<dbReference type="AlphaFoldDB" id="A0A2H3JU04"/>
<evidence type="ECO:0000313" key="3">
    <source>
        <dbReference type="EMBL" id="PCH40194.1"/>
    </source>
</evidence>
<protein>
    <recommendedName>
        <fullName evidence="2">DUF6533 domain-containing protein</fullName>
    </recommendedName>
</protein>
<keyword evidence="1" id="KW-0812">Transmembrane</keyword>
<evidence type="ECO:0000256" key="1">
    <source>
        <dbReference type="SAM" id="Phobius"/>
    </source>
</evidence>
<evidence type="ECO:0000313" key="4">
    <source>
        <dbReference type="Proteomes" id="UP000218811"/>
    </source>
</evidence>
<dbReference type="Proteomes" id="UP000218811">
    <property type="component" value="Unassembled WGS sequence"/>
</dbReference>
<evidence type="ECO:0000259" key="2">
    <source>
        <dbReference type="Pfam" id="PF20151"/>
    </source>
</evidence>
<feature type="non-terminal residue" evidence="3">
    <location>
        <position position="1"/>
    </location>
</feature>
<keyword evidence="1" id="KW-0472">Membrane</keyword>
<dbReference type="InterPro" id="IPR045340">
    <property type="entry name" value="DUF6533"/>
</dbReference>
<reference evidence="3 4" key="1">
    <citation type="journal article" date="2012" name="Science">
        <title>The Paleozoic origin of enzymatic lignin decomposition reconstructed from 31 fungal genomes.</title>
        <authorList>
            <person name="Floudas D."/>
            <person name="Binder M."/>
            <person name="Riley R."/>
            <person name="Barry K."/>
            <person name="Blanchette R.A."/>
            <person name="Henrissat B."/>
            <person name="Martinez A.T."/>
            <person name="Otillar R."/>
            <person name="Spatafora J.W."/>
            <person name="Yadav J.S."/>
            <person name="Aerts A."/>
            <person name="Benoit I."/>
            <person name="Boyd A."/>
            <person name="Carlson A."/>
            <person name="Copeland A."/>
            <person name="Coutinho P.M."/>
            <person name="de Vries R.P."/>
            <person name="Ferreira P."/>
            <person name="Findley K."/>
            <person name="Foster B."/>
            <person name="Gaskell J."/>
            <person name="Glotzer D."/>
            <person name="Gorecki P."/>
            <person name="Heitman J."/>
            <person name="Hesse C."/>
            <person name="Hori C."/>
            <person name="Igarashi K."/>
            <person name="Jurgens J.A."/>
            <person name="Kallen N."/>
            <person name="Kersten P."/>
            <person name="Kohler A."/>
            <person name="Kuees U."/>
            <person name="Kumar T.K.A."/>
            <person name="Kuo A."/>
            <person name="LaButti K."/>
            <person name="Larrondo L.F."/>
            <person name="Lindquist E."/>
            <person name="Ling A."/>
            <person name="Lombard V."/>
            <person name="Lucas S."/>
            <person name="Lundell T."/>
            <person name="Martin R."/>
            <person name="McLaughlin D.J."/>
            <person name="Morgenstern I."/>
            <person name="Morin E."/>
            <person name="Murat C."/>
            <person name="Nagy L.G."/>
            <person name="Nolan M."/>
            <person name="Ohm R.A."/>
            <person name="Patyshakuliyeva A."/>
            <person name="Rokas A."/>
            <person name="Ruiz-Duenas F.J."/>
            <person name="Sabat G."/>
            <person name="Salamov A."/>
            <person name="Samejima M."/>
            <person name="Schmutz J."/>
            <person name="Slot J.C."/>
            <person name="St John F."/>
            <person name="Stenlid J."/>
            <person name="Sun H."/>
            <person name="Sun S."/>
            <person name="Syed K."/>
            <person name="Tsang A."/>
            <person name="Wiebenga A."/>
            <person name="Young D."/>
            <person name="Pisabarro A."/>
            <person name="Eastwood D.C."/>
            <person name="Martin F."/>
            <person name="Cullen D."/>
            <person name="Grigoriev I.V."/>
            <person name="Hibbett D.S."/>
        </authorList>
    </citation>
    <scope>NUCLEOTIDE SEQUENCE [LARGE SCALE GENOMIC DNA]</scope>
    <source>
        <strain evidence="3 4">MD-104</strain>
    </source>
</reference>
<dbReference type="EMBL" id="KB468053">
    <property type="protein sequence ID" value="PCH40194.1"/>
    <property type="molecule type" value="Genomic_DNA"/>
</dbReference>
<dbReference type="OrthoDB" id="2803471at2759"/>
<feature type="domain" description="DUF6533" evidence="2">
    <location>
        <begin position="2"/>
        <end position="38"/>
    </location>
</feature>